<dbReference type="Proteomes" id="UP001081071">
    <property type="component" value="Unassembled WGS sequence"/>
</dbReference>
<keyword evidence="1" id="KW-0472">Membrane</keyword>
<dbReference type="RefSeq" id="WP_269603507.1">
    <property type="nucleotide sequence ID" value="NZ_JAPWIJ010000003.1"/>
</dbReference>
<keyword evidence="1" id="KW-0812">Transmembrane</keyword>
<organism evidence="2 3">
    <name type="scientific">Rhodococcus ruber</name>
    <dbReference type="NCBI Taxonomy" id="1830"/>
    <lineage>
        <taxon>Bacteria</taxon>
        <taxon>Bacillati</taxon>
        <taxon>Actinomycetota</taxon>
        <taxon>Actinomycetes</taxon>
        <taxon>Mycobacteriales</taxon>
        <taxon>Nocardiaceae</taxon>
        <taxon>Rhodococcus</taxon>
    </lineage>
</organism>
<protein>
    <submittedName>
        <fullName evidence="2">Uncharacterized protein</fullName>
    </submittedName>
</protein>
<gene>
    <name evidence="2" type="ORF">O4220_09870</name>
</gene>
<evidence type="ECO:0000256" key="1">
    <source>
        <dbReference type="SAM" id="Phobius"/>
    </source>
</evidence>
<feature type="transmembrane region" description="Helical" evidence="1">
    <location>
        <begin position="40"/>
        <end position="58"/>
    </location>
</feature>
<dbReference type="EMBL" id="JAPWIJ010000003">
    <property type="protein sequence ID" value="MCZ4518824.1"/>
    <property type="molecule type" value="Genomic_DNA"/>
</dbReference>
<reference evidence="2" key="1">
    <citation type="submission" date="2022-12" db="EMBL/GenBank/DDBJ databases">
        <authorList>
            <person name="Krivoruchko A.V."/>
            <person name="Elkin A."/>
        </authorList>
    </citation>
    <scope>NUCLEOTIDE SEQUENCE</scope>
    <source>
        <strain evidence="2">IEGM 1391</strain>
    </source>
</reference>
<accession>A0ABT4MDS6</accession>
<evidence type="ECO:0000313" key="3">
    <source>
        <dbReference type="Proteomes" id="UP001081071"/>
    </source>
</evidence>
<keyword evidence="1" id="KW-1133">Transmembrane helix</keyword>
<proteinExistence type="predicted"/>
<comment type="caution">
    <text evidence="2">The sequence shown here is derived from an EMBL/GenBank/DDBJ whole genome shotgun (WGS) entry which is preliminary data.</text>
</comment>
<sequence>MSRGPTATATSGRSAALGFWSSDGTAGITLPRPVRSPGRFAAAAFAGPALTALFFVGVSTG</sequence>
<name>A0ABT4MDS6_9NOCA</name>
<keyword evidence="3" id="KW-1185">Reference proteome</keyword>
<evidence type="ECO:0000313" key="2">
    <source>
        <dbReference type="EMBL" id="MCZ4518824.1"/>
    </source>
</evidence>